<dbReference type="PANTHER" id="PTHR45649">
    <property type="entry name" value="AMINO-ACID PERMEASE BAT1"/>
    <property type="match status" value="1"/>
</dbReference>
<evidence type="ECO:0000256" key="2">
    <source>
        <dbReference type="ARBA" id="ARBA00022448"/>
    </source>
</evidence>
<dbReference type="PIRSF" id="PIRSF006060">
    <property type="entry name" value="AA_transporter"/>
    <property type="match status" value="1"/>
</dbReference>
<feature type="transmembrane region" description="Helical" evidence="6">
    <location>
        <begin position="165"/>
        <end position="188"/>
    </location>
</feature>
<dbReference type="GO" id="GO:0016020">
    <property type="term" value="C:membrane"/>
    <property type="evidence" value="ECO:0007669"/>
    <property type="project" value="UniProtKB-SubCell"/>
</dbReference>
<feature type="transmembrane region" description="Helical" evidence="6">
    <location>
        <begin position="355"/>
        <end position="378"/>
    </location>
</feature>
<feature type="transmembrane region" description="Helical" evidence="6">
    <location>
        <begin position="252"/>
        <end position="273"/>
    </location>
</feature>
<keyword evidence="4 6" id="KW-1133">Transmembrane helix</keyword>
<keyword evidence="3 6" id="KW-0812">Transmembrane</keyword>
<dbReference type="RefSeq" id="WP_048878747.1">
    <property type="nucleotide sequence ID" value="NZ_BANC01000044.1"/>
</dbReference>
<evidence type="ECO:0000256" key="6">
    <source>
        <dbReference type="SAM" id="Phobius"/>
    </source>
</evidence>
<dbReference type="EMBL" id="BANC01000044">
    <property type="protein sequence ID" value="GAN80330.1"/>
    <property type="molecule type" value="Genomic_DNA"/>
</dbReference>
<accession>A0A0D6PF03</accession>
<feature type="transmembrane region" description="Helical" evidence="6">
    <location>
        <begin position="384"/>
        <end position="400"/>
    </location>
</feature>
<name>A0A0D6PF03_9PROT</name>
<feature type="transmembrane region" description="Helical" evidence="6">
    <location>
        <begin position="140"/>
        <end position="159"/>
    </location>
</feature>
<dbReference type="STRING" id="1120923.SAMN02746095_00061"/>
<dbReference type="OrthoDB" id="7065842at2"/>
<sequence length="488" mass="52126">MSELNMALPAQAGAKPNEPVKEFGLWSAFTLGFSNISPILGIYSVFSISLMSAGPAFLWSLPLVLVGQLLVACVFGELVSRWPFQGSVYAWASQLGGARYGWFANWAYIWGMVLSLTFLALASAGYLLSAIGVNAPSEMFSIGVALLVLAFGSFANMVAGRFLKTLLTFTLCCELTASAGIGTALLLFHHVNPFSILFSGGGTNHGSTGHWLVVNFTEVVAFAGYSICGFEIAGSIAEEVVEARRAIPKAMILALAAVGGLVIYACTAIILAIPNFTSVMSGNIADPISSTLISSFGPAVGRASLIVLAVGFTSGMIAVQTALSRTVWATARDNIIPGATFLVKLSGQEHLPRRVILLTALISGALLFINTTKLYSLLISFSNVGYYICYSLPVLGLIYARRRGAWEPGAFSLGRWSNPVAYAAAAWLILEAINEVWPRPLSNVWYLNWGVLIMLCILTVVGLIICTKMVKNDASQREQSKFVVSDSI</sequence>
<evidence type="ECO:0000313" key="7">
    <source>
        <dbReference type="EMBL" id="GAN80330.1"/>
    </source>
</evidence>
<keyword evidence="2" id="KW-0813">Transport</keyword>
<comment type="subcellular location">
    <subcellularLocation>
        <location evidence="1">Membrane</location>
        <topology evidence="1">Multi-pass membrane protein</topology>
    </subcellularLocation>
</comment>
<dbReference type="PANTHER" id="PTHR45649:SF26">
    <property type="entry name" value="OS04G0435100 PROTEIN"/>
    <property type="match status" value="1"/>
</dbReference>
<keyword evidence="8" id="KW-1185">Reference proteome</keyword>
<organism evidence="7 8">
    <name type="scientific">Acidocella aminolytica 101 = DSM 11237</name>
    <dbReference type="NCBI Taxonomy" id="1120923"/>
    <lineage>
        <taxon>Bacteria</taxon>
        <taxon>Pseudomonadati</taxon>
        <taxon>Pseudomonadota</taxon>
        <taxon>Alphaproteobacteria</taxon>
        <taxon>Acetobacterales</taxon>
        <taxon>Acidocellaceae</taxon>
        <taxon>Acidocella</taxon>
    </lineage>
</organism>
<feature type="transmembrane region" description="Helical" evidence="6">
    <location>
        <begin position="23"/>
        <end position="46"/>
    </location>
</feature>
<evidence type="ECO:0000313" key="8">
    <source>
        <dbReference type="Proteomes" id="UP000032668"/>
    </source>
</evidence>
<gene>
    <name evidence="7" type="ORF">Aam_045_004</name>
</gene>
<evidence type="ECO:0000256" key="4">
    <source>
        <dbReference type="ARBA" id="ARBA00022989"/>
    </source>
</evidence>
<dbReference type="Gene3D" id="1.20.1740.10">
    <property type="entry name" value="Amino acid/polyamine transporter I"/>
    <property type="match status" value="1"/>
</dbReference>
<dbReference type="AlphaFoldDB" id="A0A0D6PF03"/>
<feature type="transmembrane region" description="Helical" evidence="6">
    <location>
        <begin position="107"/>
        <end position="128"/>
    </location>
</feature>
<feature type="transmembrane region" description="Helical" evidence="6">
    <location>
        <begin position="449"/>
        <end position="470"/>
    </location>
</feature>
<keyword evidence="5 6" id="KW-0472">Membrane</keyword>
<comment type="caution">
    <text evidence="7">The sequence shown here is derived from an EMBL/GenBank/DDBJ whole genome shotgun (WGS) entry which is preliminary data.</text>
</comment>
<dbReference type="Proteomes" id="UP000032668">
    <property type="component" value="Unassembled WGS sequence"/>
</dbReference>
<evidence type="ECO:0000256" key="1">
    <source>
        <dbReference type="ARBA" id="ARBA00004141"/>
    </source>
</evidence>
<evidence type="ECO:0000256" key="3">
    <source>
        <dbReference type="ARBA" id="ARBA00022692"/>
    </source>
</evidence>
<feature type="transmembrane region" description="Helical" evidence="6">
    <location>
        <begin position="299"/>
        <end position="319"/>
    </location>
</feature>
<dbReference type="GO" id="GO:0022857">
    <property type="term" value="F:transmembrane transporter activity"/>
    <property type="evidence" value="ECO:0007669"/>
    <property type="project" value="InterPro"/>
</dbReference>
<feature type="transmembrane region" description="Helical" evidence="6">
    <location>
        <begin position="58"/>
        <end position="79"/>
    </location>
</feature>
<dbReference type="InterPro" id="IPR002293">
    <property type="entry name" value="AA/rel_permease1"/>
</dbReference>
<evidence type="ECO:0000256" key="5">
    <source>
        <dbReference type="ARBA" id="ARBA00023136"/>
    </source>
</evidence>
<reference evidence="7 8" key="1">
    <citation type="submission" date="2012-11" db="EMBL/GenBank/DDBJ databases">
        <title>Whole genome sequence of Acidocella aminolytica 101 = DSM 11237.</title>
        <authorList>
            <person name="Azuma Y."/>
            <person name="Higashiura N."/>
            <person name="Hirakawa H."/>
            <person name="Matsushita K."/>
        </authorList>
    </citation>
    <scope>NUCLEOTIDE SEQUENCE [LARGE SCALE GENOMIC DNA]</scope>
    <source>
        <strain evidence="8">101 / DSM 11237</strain>
    </source>
</reference>
<protein>
    <submittedName>
        <fullName evidence="7">Amino acid permease</fullName>
    </submittedName>
</protein>
<proteinExistence type="predicted"/>
<dbReference type="Pfam" id="PF13520">
    <property type="entry name" value="AA_permease_2"/>
    <property type="match status" value="1"/>
</dbReference>